<dbReference type="Proteomes" id="UP000186594">
    <property type="component" value="Unassembled WGS sequence"/>
</dbReference>
<organism evidence="2 3">
    <name type="scientific">Neolecta irregularis (strain DAH-3)</name>
    <dbReference type="NCBI Taxonomy" id="1198029"/>
    <lineage>
        <taxon>Eukaryota</taxon>
        <taxon>Fungi</taxon>
        <taxon>Dikarya</taxon>
        <taxon>Ascomycota</taxon>
        <taxon>Taphrinomycotina</taxon>
        <taxon>Neolectales</taxon>
        <taxon>Neolectaceae</taxon>
        <taxon>Neolecta</taxon>
    </lineage>
</organism>
<reference evidence="2 3" key="1">
    <citation type="submission" date="2016-04" db="EMBL/GenBank/DDBJ databases">
        <title>Evolutionary innovation and constraint leading to complex multicellularity in the Ascomycota.</title>
        <authorList>
            <person name="Cisse O."/>
            <person name="Nguyen A."/>
            <person name="Hewitt D.A."/>
            <person name="Jedd G."/>
            <person name="Stajich J.E."/>
        </authorList>
    </citation>
    <scope>NUCLEOTIDE SEQUENCE [LARGE SCALE GENOMIC DNA]</scope>
    <source>
        <strain evidence="2 3">DAH-3</strain>
    </source>
</reference>
<comment type="caution">
    <text evidence="2">The sequence shown here is derived from an EMBL/GenBank/DDBJ whole genome shotgun (WGS) entry which is preliminary data.</text>
</comment>
<keyword evidence="3" id="KW-1185">Reference proteome</keyword>
<feature type="compositionally biased region" description="Polar residues" evidence="1">
    <location>
        <begin position="1"/>
        <end position="15"/>
    </location>
</feature>
<dbReference type="AlphaFoldDB" id="A0A1U7LTA7"/>
<gene>
    <name evidence="2" type="ORF">NEOLI_002208</name>
</gene>
<dbReference type="EMBL" id="LXFE01000288">
    <property type="protein sequence ID" value="OLL25900.1"/>
    <property type="molecule type" value="Genomic_DNA"/>
</dbReference>
<sequence>MTDEFLNQHQSVQTDKSNQDPTNPPPPPSSLPDFKLPSSWKIPPQKQDTLEMIIETAKRMSNGREVPIATSSRHNIVKNPLGKIFDGLGEEQESKKKLKSDTDWVDEPEPIKTAEVKPLPQSPNKQQDNSTSVRPKLVPSLNTASIKSKLPKEELPDMHSIMTARRQSMTARRQSVKEQVDDKAVESEKVNGDVVESKVTNDTSDEGSSDDEDDEDDDGWLSD</sequence>
<feature type="compositionally biased region" description="Basic and acidic residues" evidence="1">
    <location>
        <begin position="92"/>
        <end position="102"/>
    </location>
</feature>
<evidence type="ECO:0000313" key="3">
    <source>
        <dbReference type="Proteomes" id="UP000186594"/>
    </source>
</evidence>
<protein>
    <submittedName>
        <fullName evidence="2">Uncharacterized protein</fullName>
    </submittedName>
</protein>
<feature type="region of interest" description="Disordered" evidence="1">
    <location>
        <begin position="60"/>
        <end position="223"/>
    </location>
</feature>
<proteinExistence type="predicted"/>
<feature type="compositionally biased region" description="Basic and acidic residues" evidence="1">
    <location>
        <begin position="175"/>
        <end position="191"/>
    </location>
</feature>
<evidence type="ECO:0000256" key="1">
    <source>
        <dbReference type="SAM" id="MobiDB-lite"/>
    </source>
</evidence>
<feature type="compositionally biased region" description="Acidic residues" evidence="1">
    <location>
        <begin position="203"/>
        <end position="223"/>
    </location>
</feature>
<feature type="compositionally biased region" description="Polar residues" evidence="1">
    <location>
        <begin position="122"/>
        <end position="133"/>
    </location>
</feature>
<feature type="region of interest" description="Disordered" evidence="1">
    <location>
        <begin position="1"/>
        <end position="46"/>
    </location>
</feature>
<accession>A0A1U7LTA7</accession>
<name>A0A1U7LTA7_NEOID</name>
<evidence type="ECO:0000313" key="2">
    <source>
        <dbReference type="EMBL" id="OLL25900.1"/>
    </source>
</evidence>